<name>A0A6A5WDP6_9PLEO</name>
<evidence type="ECO:0000313" key="2">
    <source>
        <dbReference type="Proteomes" id="UP000799779"/>
    </source>
</evidence>
<accession>A0A6A5WDP6</accession>
<evidence type="ECO:0000313" key="1">
    <source>
        <dbReference type="EMBL" id="KAF1999014.1"/>
    </source>
</evidence>
<proteinExistence type="predicted"/>
<dbReference type="EMBL" id="ML977599">
    <property type="protein sequence ID" value="KAF1999014.1"/>
    <property type="molecule type" value="Genomic_DNA"/>
</dbReference>
<sequence length="152" mass="16786">MRQRREWYVSASTARYCQDTGVQTVPSRNLRGIRRYGAISRAKRDVGQAGQCACNVKTLIEVVSKCTCAEATSGVAQRSVFLAMLSLRDLVTGALFRAILKRASTSSRRLFSCSRRPNHQGFDLLVIATVARSPRIRPLSLLSSSYSTIGRS</sequence>
<gene>
    <name evidence="1" type="ORF">P154DRAFT_238632</name>
</gene>
<protein>
    <submittedName>
        <fullName evidence="1">Uncharacterized protein</fullName>
    </submittedName>
</protein>
<dbReference type="Proteomes" id="UP000799779">
    <property type="component" value="Unassembled WGS sequence"/>
</dbReference>
<keyword evidence="2" id="KW-1185">Reference proteome</keyword>
<dbReference type="AlphaFoldDB" id="A0A6A5WDP6"/>
<reference evidence="1" key="1">
    <citation type="journal article" date="2020" name="Stud. Mycol.">
        <title>101 Dothideomycetes genomes: a test case for predicting lifestyles and emergence of pathogens.</title>
        <authorList>
            <person name="Haridas S."/>
            <person name="Albert R."/>
            <person name="Binder M."/>
            <person name="Bloem J."/>
            <person name="Labutti K."/>
            <person name="Salamov A."/>
            <person name="Andreopoulos B."/>
            <person name="Baker S."/>
            <person name="Barry K."/>
            <person name="Bills G."/>
            <person name="Bluhm B."/>
            <person name="Cannon C."/>
            <person name="Castanera R."/>
            <person name="Culley D."/>
            <person name="Daum C."/>
            <person name="Ezra D."/>
            <person name="Gonzalez J."/>
            <person name="Henrissat B."/>
            <person name="Kuo A."/>
            <person name="Liang C."/>
            <person name="Lipzen A."/>
            <person name="Lutzoni F."/>
            <person name="Magnuson J."/>
            <person name="Mondo S."/>
            <person name="Nolan M."/>
            <person name="Ohm R."/>
            <person name="Pangilinan J."/>
            <person name="Park H.-J."/>
            <person name="Ramirez L."/>
            <person name="Alfaro M."/>
            <person name="Sun H."/>
            <person name="Tritt A."/>
            <person name="Yoshinaga Y."/>
            <person name="Zwiers L.-H."/>
            <person name="Turgeon B."/>
            <person name="Goodwin S."/>
            <person name="Spatafora J."/>
            <person name="Crous P."/>
            <person name="Grigoriev I."/>
        </authorList>
    </citation>
    <scope>NUCLEOTIDE SEQUENCE</scope>
    <source>
        <strain evidence="1">CBS 123094</strain>
    </source>
</reference>
<organism evidence="1 2">
    <name type="scientific">Amniculicola lignicola CBS 123094</name>
    <dbReference type="NCBI Taxonomy" id="1392246"/>
    <lineage>
        <taxon>Eukaryota</taxon>
        <taxon>Fungi</taxon>
        <taxon>Dikarya</taxon>
        <taxon>Ascomycota</taxon>
        <taxon>Pezizomycotina</taxon>
        <taxon>Dothideomycetes</taxon>
        <taxon>Pleosporomycetidae</taxon>
        <taxon>Pleosporales</taxon>
        <taxon>Amniculicolaceae</taxon>
        <taxon>Amniculicola</taxon>
    </lineage>
</organism>